<organism evidence="3 4">
    <name type="scientific">Mycolicibacterium rufum</name>
    <dbReference type="NCBI Taxonomy" id="318424"/>
    <lineage>
        <taxon>Bacteria</taxon>
        <taxon>Bacillati</taxon>
        <taxon>Actinomycetota</taxon>
        <taxon>Actinomycetes</taxon>
        <taxon>Mycobacteriales</taxon>
        <taxon>Mycobacteriaceae</taxon>
        <taxon>Mycolicibacterium</taxon>
    </lineage>
</organism>
<reference evidence="3" key="1">
    <citation type="submission" date="2020-07" db="EMBL/GenBank/DDBJ databases">
        <authorList>
            <person name="Pettersson B.M.F."/>
            <person name="Behra P.R.K."/>
            <person name="Ramesh M."/>
            <person name="Das S."/>
            <person name="Dasgupta S."/>
            <person name="Kirsebom L.A."/>
        </authorList>
    </citation>
    <scope>NUCLEOTIDE SEQUENCE</scope>
    <source>
        <strain evidence="3">DSM 45406</strain>
    </source>
</reference>
<protein>
    <recommendedName>
        <fullName evidence="2">DUF7159 domain-containing protein</fullName>
    </recommendedName>
</protein>
<evidence type="ECO:0000313" key="3">
    <source>
        <dbReference type="EMBL" id="MCV7073699.1"/>
    </source>
</evidence>
<gene>
    <name evidence="3" type="ORF">H7H73_28770</name>
</gene>
<evidence type="ECO:0000256" key="1">
    <source>
        <dbReference type="SAM" id="MobiDB-lite"/>
    </source>
</evidence>
<accession>A0A9X2YHP9</accession>
<feature type="compositionally biased region" description="Basic and acidic residues" evidence="1">
    <location>
        <begin position="187"/>
        <end position="202"/>
    </location>
</feature>
<feature type="compositionally biased region" description="Low complexity" evidence="1">
    <location>
        <begin position="203"/>
        <end position="219"/>
    </location>
</feature>
<dbReference type="AlphaFoldDB" id="A0A9X2YHP9"/>
<evidence type="ECO:0000313" key="4">
    <source>
        <dbReference type="Proteomes" id="UP001140272"/>
    </source>
</evidence>
<feature type="non-terminal residue" evidence="3">
    <location>
        <position position="268"/>
    </location>
</feature>
<reference evidence="3" key="2">
    <citation type="journal article" date="2022" name="BMC Genomics">
        <title>Comparative genome analysis of mycobacteria focusing on tRNA and non-coding RNA.</title>
        <authorList>
            <person name="Behra P.R.K."/>
            <person name="Pettersson B.M.F."/>
            <person name="Ramesh M."/>
            <person name="Das S."/>
            <person name="Dasgupta S."/>
            <person name="Kirsebom L.A."/>
        </authorList>
    </citation>
    <scope>NUCLEOTIDE SEQUENCE</scope>
    <source>
        <strain evidence="3">DSM 45406</strain>
    </source>
</reference>
<name>A0A9X2YHP9_9MYCO</name>
<feature type="compositionally biased region" description="Low complexity" evidence="1">
    <location>
        <begin position="165"/>
        <end position="174"/>
    </location>
</feature>
<dbReference type="Pfam" id="PF23717">
    <property type="entry name" value="DUF7159"/>
    <property type="match status" value="1"/>
</dbReference>
<evidence type="ECO:0000259" key="2">
    <source>
        <dbReference type="Pfam" id="PF23717"/>
    </source>
</evidence>
<dbReference type="Proteomes" id="UP001140272">
    <property type="component" value="Unassembled WGS sequence"/>
</dbReference>
<comment type="caution">
    <text evidence="3">The sequence shown here is derived from an EMBL/GenBank/DDBJ whole genome shotgun (WGS) entry which is preliminary data.</text>
</comment>
<feature type="region of interest" description="Disordered" evidence="1">
    <location>
        <begin position="153"/>
        <end position="268"/>
    </location>
</feature>
<dbReference type="EMBL" id="JACKRN010000920">
    <property type="protein sequence ID" value="MCV7073699.1"/>
    <property type="molecule type" value="Genomic_DNA"/>
</dbReference>
<feature type="domain" description="DUF7159" evidence="2">
    <location>
        <begin position="2"/>
        <end position="138"/>
    </location>
</feature>
<sequence>MDLVLGLSMTPSSARWVLVEGTTGDGATLNRGARALQDFDAGALLDSLMADAAPRRVHAVGLTWAAAAESAASEVWQALTDRGVENVIAVSDIEAAEALALGIAEMAACERVAVCVAEPGPSVLAAVTPDGVTADRVDFFDVGDVEVVGPTRCSSWGPATSREWSPPCSSAPTYPSSPPSRPTSRWPAERARVGLRGRDARRPAAGRAGRAALADGLARIRARSRRRDARGVGVRGGGPELDARDAIAADGPLGAGTGPRGRPATGRG</sequence>
<dbReference type="InterPro" id="IPR055583">
    <property type="entry name" value="DUF7159"/>
</dbReference>
<proteinExistence type="predicted"/>